<organism evidence="1 2">
    <name type="scientific">Lophiostoma macrostomum CBS 122681</name>
    <dbReference type="NCBI Taxonomy" id="1314788"/>
    <lineage>
        <taxon>Eukaryota</taxon>
        <taxon>Fungi</taxon>
        <taxon>Dikarya</taxon>
        <taxon>Ascomycota</taxon>
        <taxon>Pezizomycotina</taxon>
        <taxon>Dothideomycetes</taxon>
        <taxon>Pleosporomycetidae</taxon>
        <taxon>Pleosporales</taxon>
        <taxon>Lophiostomataceae</taxon>
        <taxon>Lophiostoma</taxon>
    </lineage>
</organism>
<gene>
    <name evidence="1" type="ORF">K491DRAFT_719711</name>
</gene>
<accession>A0A6A6SV22</accession>
<protein>
    <submittedName>
        <fullName evidence="1">Uncharacterized protein</fullName>
    </submittedName>
</protein>
<evidence type="ECO:0000313" key="2">
    <source>
        <dbReference type="Proteomes" id="UP000799324"/>
    </source>
</evidence>
<evidence type="ECO:0000313" key="1">
    <source>
        <dbReference type="EMBL" id="KAF2651596.1"/>
    </source>
</evidence>
<reference evidence="1" key="1">
    <citation type="journal article" date="2020" name="Stud. Mycol.">
        <title>101 Dothideomycetes genomes: a test case for predicting lifestyles and emergence of pathogens.</title>
        <authorList>
            <person name="Haridas S."/>
            <person name="Albert R."/>
            <person name="Binder M."/>
            <person name="Bloem J."/>
            <person name="Labutti K."/>
            <person name="Salamov A."/>
            <person name="Andreopoulos B."/>
            <person name="Baker S."/>
            <person name="Barry K."/>
            <person name="Bills G."/>
            <person name="Bluhm B."/>
            <person name="Cannon C."/>
            <person name="Castanera R."/>
            <person name="Culley D."/>
            <person name="Daum C."/>
            <person name="Ezra D."/>
            <person name="Gonzalez J."/>
            <person name="Henrissat B."/>
            <person name="Kuo A."/>
            <person name="Liang C."/>
            <person name="Lipzen A."/>
            <person name="Lutzoni F."/>
            <person name="Magnuson J."/>
            <person name="Mondo S."/>
            <person name="Nolan M."/>
            <person name="Ohm R."/>
            <person name="Pangilinan J."/>
            <person name="Park H.-J."/>
            <person name="Ramirez L."/>
            <person name="Alfaro M."/>
            <person name="Sun H."/>
            <person name="Tritt A."/>
            <person name="Yoshinaga Y."/>
            <person name="Zwiers L.-H."/>
            <person name="Turgeon B."/>
            <person name="Goodwin S."/>
            <person name="Spatafora J."/>
            <person name="Crous P."/>
            <person name="Grigoriev I."/>
        </authorList>
    </citation>
    <scope>NUCLEOTIDE SEQUENCE</scope>
    <source>
        <strain evidence="1">CBS 122681</strain>
    </source>
</reference>
<sequence>MAQQPTPAGEAVQTFMQFSEPLEPGNELHDKIRSLKIHTNEVLAFVGFNPSQSLVKEYIKHCLAAKIGAILDKDVYTTGPPDDDMDTLEFLYCLSRDILPTFGEYHIHSVKPETLLIALPEQEWAGQMLGEMVEHCHGNKRPAAILCTTVSTKNLEEYFKIPGNDPCIPQVESFFGDYKSTTICVDGKTPKKDIGLGDLTFYMPKDDRATTELIIQENEYPLEYGPCTRNAIKHLREAFEQVTKKYRRDQHVLFPIWHDLQRQDEKYCIGPKVSSSAQEMPCRWILKRTRYVTGTDKGVRESVLNYGNKFQHSHYFNNIKTSISQSGPASIGDIIAFGVGQLFGKSSKLTELRCMQHFALHRLSHQLLFNQWGDEAYSGDKALVLYLHQSIAVKCNSDYEKNARDIIYQQDREENPVTVLPVHEFAALEQIDENSVVVQLPPFGRETPGIDVRLLLPTFIFGEFDNPKDDHRKLPAAILCKQIGGEMSDKVQSFFSLYKATTIAWPGTSDLVWYVRSDLGP</sequence>
<proteinExistence type="predicted"/>
<name>A0A6A6SV22_9PLEO</name>
<dbReference type="EMBL" id="MU004422">
    <property type="protein sequence ID" value="KAF2651596.1"/>
    <property type="molecule type" value="Genomic_DNA"/>
</dbReference>
<dbReference type="AlphaFoldDB" id="A0A6A6SV22"/>
<dbReference type="Proteomes" id="UP000799324">
    <property type="component" value="Unassembled WGS sequence"/>
</dbReference>
<keyword evidence="2" id="KW-1185">Reference proteome</keyword>